<sequence>MMTAHFCNLCGHKVDFRVPEGDHLPRHVCPNCGHVQYFNPRVIVGVIPEWEDGRILLCRRNIEPRIGLWTFPSGFMELGETTAEGAGREAREESEADVDVGPLVAVISVPYVSQVFMIHRGRMRSDHHAPTPESSETQLFAEHEIPWDELAFPNIHHGLEFFFADRAKGRFEIHALDLVRKPSNPDDREVSTGDDLSP</sequence>
<dbReference type="PANTHER" id="PTHR43222:SF2">
    <property type="entry name" value="NUDIX HYDROLASE 23, CHLOROPLASTIC"/>
    <property type="match status" value="1"/>
</dbReference>
<dbReference type="InterPro" id="IPR015797">
    <property type="entry name" value="NUDIX_hydrolase-like_dom_sf"/>
</dbReference>
<dbReference type="EMBL" id="AKGD01000001">
    <property type="protein sequence ID" value="EIT70200.1"/>
    <property type="molecule type" value="Genomic_DNA"/>
</dbReference>
<dbReference type="RefSeq" id="WP_007183296.1">
    <property type="nucleotide sequence ID" value="NZ_AKGD01000001.1"/>
</dbReference>
<dbReference type="Pfam" id="PF00293">
    <property type="entry name" value="NUDIX"/>
    <property type="match status" value="1"/>
</dbReference>
<dbReference type="STRING" id="1172194.WQQ_01500"/>
<gene>
    <name evidence="2" type="ORF">WQQ_01500</name>
    <name evidence="3" type="ORF">WQQ_03370</name>
</gene>
<dbReference type="InterPro" id="IPR000086">
    <property type="entry name" value="NUDIX_hydrolase_dom"/>
</dbReference>
<reference evidence="2 4" key="1">
    <citation type="journal article" date="2012" name="J. Bacteriol.">
        <title>Genome Sequence of n-Alkane-Degrading Hydrocarboniphaga effusa Strain AP103T (ATCC BAA-332T).</title>
        <authorList>
            <person name="Chang H.K."/>
            <person name="Zylstra G.J."/>
            <person name="Chae J.C."/>
        </authorList>
    </citation>
    <scope>NUCLEOTIDE SEQUENCE [LARGE SCALE GENOMIC DNA]</scope>
    <source>
        <strain evidence="2 4">AP103</strain>
    </source>
</reference>
<dbReference type="Proteomes" id="UP000003704">
    <property type="component" value="Unassembled WGS sequence"/>
</dbReference>
<dbReference type="SUPFAM" id="SSF55811">
    <property type="entry name" value="Nudix"/>
    <property type="match status" value="1"/>
</dbReference>
<dbReference type="Gene3D" id="2.20.70.10">
    <property type="match status" value="1"/>
</dbReference>
<organism evidence="2 4">
    <name type="scientific">Hydrocarboniphaga effusa AP103</name>
    <dbReference type="NCBI Taxonomy" id="1172194"/>
    <lineage>
        <taxon>Bacteria</taxon>
        <taxon>Pseudomonadati</taxon>
        <taxon>Pseudomonadota</taxon>
        <taxon>Gammaproteobacteria</taxon>
        <taxon>Nevskiales</taxon>
        <taxon>Nevskiaceae</taxon>
        <taxon>Hydrocarboniphaga</taxon>
    </lineage>
</organism>
<dbReference type="Pfam" id="PF14803">
    <property type="entry name" value="Zn_ribbon_Nudix"/>
    <property type="match status" value="1"/>
</dbReference>
<evidence type="ECO:0000259" key="1">
    <source>
        <dbReference type="PROSITE" id="PS51462"/>
    </source>
</evidence>
<dbReference type="PANTHER" id="PTHR43222">
    <property type="entry name" value="NUDIX HYDROLASE 23"/>
    <property type="match status" value="1"/>
</dbReference>
<reference evidence="2" key="2">
    <citation type="submission" date="2012-05" db="EMBL/GenBank/DDBJ databases">
        <authorList>
            <person name="Park J.-H."/>
            <person name="Zylstra G.J."/>
            <person name="Chae J.-C."/>
        </authorList>
    </citation>
    <scope>NUCLEOTIDE SEQUENCE</scope>
    <source>
        <strain evidence="2">AP103</strain>
    </source>
</reference>
<comment type="caution">
    <text evidence="2">The sequence shown here is derived from an EMBL/GenBank/DDBJ whole genome shotgun (WGS) entry which is preliminary data.</text>
</comment>
<dbReference type="PROSITE" id="PS51462">
    <property type="entry name" value="NUDIX"/>
    <property type="match status" value="1"/>
</dbReference>
<accession>I8T8G4</accession>
<dbReference type="AlphaFoldDB" id="I8T8G4"/>
<proteinExistence type="predicted"/>
<dbReference type="GO" id="GO:0003824">
    <property type="term" value="F:catalytic activity"/>
    <property type="evidence" value="ECO:0007669"/>
    <property type="project" value="UniProtKB-ARBA"/>
</dbReference>
<dbReference type="PATRIC" id="fig|1172194.4.peg.143"/>
<dbReference type="CDD" id="cd04511">
    <property type="entry name" value="NUDIX_Hydrolase"/>
    <property type="match status" value="1"/>
</dbReference>
<protein>
    <recommendedName>
        <fullName evidence="1">Nudix hydrolase domain-containing protein</fullName>
    </recommendedName>
</protein>
<evidence type="ECO:0000313" key="3">
    <source>
        <dbReference type="EMBL" id="EIT70200.1"/>
    </source>
</evidence>
<feature type="domain" description="Nudix hydrolase" evidence="1">
    <location>
        <begin position="39"/>
        <end position="163"/>
    </location>
</feature>
<dbReference type="Gene3D" id="3.90.79.10">
    <property type="entry name" value="Nucleoside Triphosphate Pyrophosphohydrolase"/>
    <property type="match status" value="1"/>
</dbReference>
<keyword evidence="4" id="KW-1185">Reference proteome</keyword>
<evidence type="ECO:0000313" key="4">
    <source>
        <dbReference type="Proteomes" id="UP000003704"/>
    </source>
</evidence>
<evidence type="ECO:0000313" key="2">
    <source>
        <dbReference type="EMBL" id="EIT70013.1"/>
    </source>
</evidence>
<name>I8T8G4_9GAMM</name>
<dbReference type="InterPro" id="IPR029401">
    <property type="entry name" value="Nudix_N"/>
</dbReference>
<dbReference type="EMBL" id="AKGD01000001">
    <property type="protein sequence ID" value="EIT70013.1"/>
    <property type="molecule type" value="Genomic_DNA"/>
</dbReference>